<dbReference type="InterPro" id="IPR006447">
    <property type="entry name" value="Myb_dom_plants"/>
</dbReference>
<dbReference type="CDD" id="cd17584">
    <property type="entry name" value="REC_typeB_ARR-like"/>
    <property type="match status" value="1"/>
</dbReference>
<reference evidence="11" key="1">
    <citation type="submission" date="2024-02" db="EMBL/GenBank/DDBJ databases">
        <authorList>
            <consortium name="ELIXIR-Norway"/>
            <consortium name="Elixir Norway"/>
        </authorList>
    </citation>
    <scope>NUCLEOTIDE SEQUENCE</scope>
</reference>
<dbReference type="SUPFAM" id="SSF52172">
    <property type="entry name" value="CheY-like"/>
    <property type="match status" value="1"/>
</dbReference>
<dbReference type="Pfam" id="PF00072">
    <property type="entry name" value="Response_reg"/>
    <property type="match status" value="1"/>
</dbReference>
<evidence type="ECO:0000256" key="4">
    <source>
        <dbReference type="ARBA" id="ARBA00023159"/>
    </source>
</evidence>
<dbReference type="EMBL" id="OZ020111">
    <property type="protein sequence ID" value="CAK9263629.1"/>
    <property type="molecule type" value="Genomic_DNA"/>
</dbReference>
<evidence type="ECO:0000256" key="5">
    <source>
        <dbReference type="ARBA" id="ARBA00023163"/>
    </source>
</evidence>
<keyword evidence="6" id="KW-0539">Nucleus</keyword>
<dbReference type="InterPro" id="IPR045279">
    <property type="entry name" value="ARR-like"/>
</dbReference>
<evidence type="ECO:0000256" key="1">
    <source>
        <dbReference type="ARBA" id="ARBA00022553"/>
    </source>
</evidence>
<keyword evidence="2" id="KW-0902">Two-component regulatory system</keyword>
<dbReference type="InterPro" id="IPR017930">
    <property type="entry name" value="Myb_dom"/>
</dbReference>
<dbReference type="Gene3D" id="3.40.50.2300">
    <property type="match status" value="1"/>
</dbReference>
<evidence type="ECO:0000256" key="6">
    <source>
        <dbReference type="ARBA" id="ARBA00023242"/>
    </source>
</evidence>
<evidence type="ECO:0000256" key="7">
    <source>
        <dbReference type="PROSITE-ProRule" id="PRU00169"/>
    </source>
</evidence>
<dbReference type="NCBIfam" id="TIGR01557">
    <property type="entry name" value="myb_SHAQKYF"/>
    <property type="match status" value="1"/>
</dbReference>
<evidence type="ECO:0000313" key="11">
    <source>
        <dbReference type="EMBL" id="CAK9263629.1"/>
    </source>
</evidence>
<dbReference type="SUPFAM" id="SSF46689">
    <property type="entry name" value="Homeodomain-like"/>
    <property type="match status" value="1"/>
</dbReference>
<feature type="compositionally biased region" description="Basic and acidic residues" evidence="8">
    <location>
        <begin position="156"/>
        <end position="168"/>
    </location>
</feature>
<keyword evidence="4" id="KW-0010">Activator</keyword>
<dbReference type="InterPro" id="IPR001789">
    <property type="entry name" value="Sig_transdc_resp-reg_receiver"/>
</dbReference>
<keyword evidence="1 7" id="KW-0597">Phosphoprotein</keyword>
<evidence type="ECO:0000256" key="8">
    <source>
        <dbReference type="SAM" id="MobiDB-lite"/>
    </source>
</evidence>
<evidence type="ECO:0008006" key="13">
    <source>
        <dbReference type="Google" id="ProtNLM"/>
    </source>
</evidence>
<evidence type="ECO:0000259" key="10">
    <source>
        <dbReference type="PROSITE" id="PS51294"/>
    </source>
</evidence>
<dbReference type="Proteomes" id="UP001497444">
    <property type="component" value="Chromosome 16"/>
</dbReference>
<feature type="modified residue" description="4-aspartylphosphate" evidence="7">
    <location>
        <position position="65"/>
    </location>
</feature>
<evidence type="ECO:0000313" key="12">
    <source>
        <dbReference type="Proteomes" id="UP001497444"/>
    </source>
</evidence>
<feature type="domain" description="Response regulatory" evidence="9">
    <location>
        <begin position="14"/>
        <end position="129"/>
    </location>
</feature>
<evidence type="ECO:0000259" key="9">
    <source>
        <dbReference type="PROSITE" id="PS50110"/>
    </source>
</evidence>
<dbReference type="SMART" id="SM00448">
    <property type="entry name" value="REC"/>
    <property type="match status" value="1"/>
</dbReference>
<dbReference type="InterPro" id="IPR011006">
    <property type="entry name" value="CheY-like_superfamily"/>
</dbReference>
<keyword evidence="3" id="KW-0805">Transcription regulation</keyword>
<sequence>MAIPGGGSFPEGLRVLVVDDEPLCLMILDRMLRQCKYNVTSCNRATKALSLLRENRNYFDLVISDVYMPDMDGFKLLEAIGLELDLPVIMMSADGETDLVMKGITHGACDYLLKPVRLEELRNIWQHVIRRRVPTKDLHREEGSGEWDDSVYPHDSTTDTDHSFRKRKERVDDEIQRAEDLNLKKARVVWSVELHKQFVQAVNQLGIDKAVPKRILDVMNVQGLTRENVASHLQKYRLYLKRLSGVNPEPYPVASFQAAENGTSGGVMQIQPGGRAVVSSGSKGWNLGGGVSRNIAQKDAEARGSLQAQLLQQKQQRQQLAGTLEGLNQLTAGVAFPDLQRMDSHDLDLLMKPQYDPTRQRPALANDHLPILGNLNVLENFDLSGLIDLKEGENAVAMSNLGTLSTHNNLNSVAMGTLQRGEDMGSMTNSQPGDSLSGGPGFSRPRGGDDLVPVEGMGLGLSKFGGEFTSASCFSSVDTLSNEDISESSFKDYQEFAGSPDFLTPPNDLSLS</sequence>
<proteinExistence type="predicted"/>
<dbReference type="InterPro" id="IPR001005">
    <property type="entry name" value="SANT/Myb"/>
</dbReference>
<dbReference type="Gene3D" id="1.10.10.60">
    <property type="entry name" value="Homeodomain-like"/>
    <property type="match status" value="1"/>
</dbReference>
<feature type="domain" description="HTH myb-type" evidence="10">
    <location>
        <begin position="182"/>
        <end position="241"/>
    </location>
</feature>
<dbReference type="PANTHER" id="PTHR43874">
    <property type="entry name" value="TWO-COMPONENT RESPONSE REGULATOR"/>
    <property type="match status" value="1"/>
</dbReference>
<dbReference type="InterPro" id="IPR009057">
    <property type="entry name" value="Homeodomain-like_sf"/>
</dbReference>
<dbReference type="Pfam" id="PF00249">
    <property type="entry name" value="Myb_DNA-binding"/>
    <property type="match status" value="1"/>
</dbReference>
<gene>
    <name evidence="11" type="ORF">CSSPJE1EN1_LOCUS9107</name>
</gene>
<keyword evidence="5" id="KW-0804">Transcription</keyword>
<protein>
    <recommendedName>
        <fullName evidence="13">Two-component response regulator</fullName>
    </recommendedName>
</protein>
<dbReference type="PROSITE" id="PS50110">
    <property type="entry name" value="RESPONSE_REGULATORY"/>
    <property type="match status" value="1"/>
</dbReference>
<evidence type="ECO:0000256" key="2">
    <source>
        <dbReference type="ARBA" id="ARBA00023012"/>
    </source>
</evidence>
<accession>A0ABP0W9Z2</accession>
<feature type="region of interest" description="Disordered" evidence="8">
    <location>
        <begin position="422"/>
        <end position="451"/>
    </location>
</feature>
<keyword evidence="12" id="KW-1185">Reference proteome</keyword>
<dbReference type="PROSITE" id="PS51294">
    <property type="entry name" value="HTH_MYB"/>
    <property type="match status" value="1"/>
</dbReference>
<evidence type="ECO:0000256" key="3">
    <source>
        <dbReference type="ARBA" id="ARBA00023015"/>
    </source>
</evidence>
<feature type="region of interest" description="Disordered" evidence="8">
    <location>
        <begin position="139"/>
        <end position="168"/>
    </location>
</feature>
<dbReference type="PANTHER" id="PTHR43874:SF7">
    <property type="entry name" value="TWO-COMPONENT RESPONSE REGULATOR ARR10"/>
    <property type="match status" value="1"/>
</dbReference>
<organism evidence="11 12">
    <name type="scientific">Sphagnum jensenii</name>
    <dbReference type="NCBI Taxonomy" id="128206"/>
    <lineage>
        <taxon>Eukaryota</taxon>
        <taxon>Viridiplantae</taxon>
        <taxon>Streptophyta</taxon>
        <taxon>Embryophyta</taxon>
        <taxon>Bryophyta</taxon>
        <taxon>Sphagnophytina</taxon>
        <taxon>Sphagnopsida</taxon>
        <taxon>Sphagnales</taxon>
        <taxon>Sphagnaceae</taxon>
        <taxon>Sphagnum</taxon>
    </lineage>
</organism>
<name>A0ABP0W9Z2_9BRYO</name>